<evidence type="ECO:0000313" key="3">
    <source>
        <dbReference type="Proteomes" id="UP000294847"/>
    </source>
</evidence>
<dbReference type="AlphaFoldDB" id="A0A4P7NML0"/>
<sequence length="124" mass="13413">MAVQLPRIPSSVGSAGQGIPPYSGSDTETTNAAIHLAHQIFRDGGIVSIIEFTFRARNSREDWDGSLGVSVDHCLYGACSHKRIIVPGDSVADSVGNKIWSRVSDGKHQPRSYRRDFLSASPSM</sequence>
<feature type="region of interest" description="Disordered" evidence="1">
    <location>
        <begin position="1"/>
        <end position="26"/>
    </location>
</feature>
<protein>
    <submittedName>
        <fullName evidence="2">Uncharacterized protein</fullName>
    </submittedName>
</protein>
<organism evidence="2 3">
    <name type="scientific">Pyricularia oryzae</name>
    <name type="common">Rice blast fungus</name>
    <name type="synonym">Magnaporthe oryzae</name>
    <dbReference type="NCBI Taxonomy" id="318829"/>
    <lineage>
        <taxon>Eukaryota</taxon>
        <taxon>Fungi</taxon>
        <taxon>Dikarya</taxon>
        <taxon>Ascomycota</taxon>
        <taxon>Pezizomycotina</taxon>
        <taxon>Sordariomycetes</taxon>
        <taxon>Sordariomycetidae</taxon>
        <taxon>Magnaporthales</taxon>
        <taxon>Pyriculariaceae</taxon>
        <taxon>Pyricularia</taxon>
    </lineage>
</organism>
<dbReference type="Proteomes" id="UP000294847">
    <property type="component" value="Chromosome 5"/>
</dbReference>
<name>A0A4P7NML0_PYROR</name>
<dbReference type="EMBL" id="CP034208">
    <property type="protein sequence ID" value="QBZ63329.1"/>
    <property type="molecule type" value="Genomic_DNA"/>
</dbReference>
<evidence type="ECO:0000313" key="2">
    <source>
        <dbReference type="EMBL" id="QBZ63329.1"/>
    </source>
</evidence>
<gene>
    <name evidence="2" type="ORF">PoMZ_12227</name>
</gene>
<accession>A0A4P7NML0</accession>
<evidence type="ECO:0000256" key="1">
    <source>
        <dbReference type="SAM" id="MobiDB-lite"/>
    </source>
</evidence>
<proteinExistence type="predicted"/>
<reference evidence="2 3" key="1">
    <citation type="journal article" date="2019" name="Mol. Biol. Evol.">
        <title>Blast fungal genomes show frequent chromosomal changes, gene gains and losses, and effector gene turnover.</title>
        <authorList>
            <person name="Gomez Luciano L.B."/>
            <person name="Jason Tsai I."/>
            <person name="Chuma I."/>
            <person name="Tosa Y."/>
            <person name="Chen Y.H."/>
            <person name="Li J.Y."/>
            <person name="Li M.Y."/>
            <person name="Jade Lu M.Y."/>
            <person name="Nakayashiki H."/>
            <person name="Li W.H."/>
        </authorList>
    </citation>
    <scope>NUCLEOTIDE SEQUENCE [LARGE SCALE GENOMIC DNA]</scope>
    <source>
        <strain evidence="2">MZ5-1-6</strain>
    </source>
</reference>